<dbReference type="InterPro" id="IPR059176">
    <property type="entry name" value="UDP-X_N"/>
</dbReference>
<comment type="cofactor">
    <cofactor evidence="1">
        <name>Mg(2+)</name>
        <dbReference type="ChEBI" id="CHEBI:18420"/>
    </cofactor>
</comment>
<name>A0A7R7DRZ9_9ACTN</name>
<dbReference type="Proteomes" id="UP000611640">
    <property type="component" value="Chromosome"/>
</dbReference>
<feature type="domain" description="Nudix hydrolase" evidence="3">
    <location>
        <begin position="70"/>
        <end position="202"/>
    </location>
</feature>
<keyword evidence="2" id="KW-0378">Hydrolase</keyword>
<proteinExistence type="predicted"/>
<evidence type="ECO:0000259" key="3">
    <source>
        <dbReference type="PROSITE" id="PS51462"/>
    </source>
</evidence>
<evidence type="ECO:0000313" key="4">
    <source>
        <dbReference type="EMBL" id="BCJ36748.1"/>
    </source>
</evidence>
<dbReference type="SUPFAM" id="SSF55811">
    <property type="entry name" value="Nudix"/>
    <property type="match status" value="1"/>
</dbReference>
<organism evidence="4 5">
    <name type="scientific">Actinocatenispora thailandica</name>
    <dbReference type="NCBI Taxonomy" id="227318"/>
    <lineage>
        <taxon>Bacteria</taxon>
        <taxon>Bacillati</taxon>
        <taxon>Actinomycetota</taxon>
        <taxon>Actinomycetes</taxon>
        <taxon>Micromonosporales</taxon>
        <taxon>Micromonosporaceae</taxon>
        <taxon>Actinocatenispora</taxon>
    </lineage>
</organism>
<gene>
    <name evidence="4" type="ORF">Athai_42510</name>
</gene>
<dbReference type="Gene3D" id="3.90.79.10">
    <property type="entry name" value="Nucleoside Triphosphate Pyrophosphohydrolase"/>
    <property type="match status" value="1"/>
</dbReference>
<reference evidence="4 5" key="1">
    <citation type="submission" date="2020-08" db="EMBL/GenBank/DDBJ databases">
        <title>Whole genome shotgun sequence of Actinocatenispora thailandica NBRC 105041.</title>
        <authorList>
            <person name="Komaki H."/>
            <person name="Tamura T."/>
        </authorList>
    </citation>
    <scope>NUCLEOTIDE SEQUENCE [LARGE SCALE GENOMIC DNA]</scope>
    <source>
        <strain evidence="4 5">NBRC 105041</strain>
    </source>
</reference>
<dbReference type="RefSeq" id="WP_203963074.1">
    <property type="nucleotide sequence ID" value="NZ_AP023355.1"/>
</dbReference>
<dbReference type="AlphaFoldDB" id="A0A7R7DRZ9"/>
<dbReference type="PANTHER" id="PTHR43046">
    <property type="entry name" value="GDP-MANNOSE MANNOSYL HYDROLASE"/>
    <property type="match status" value="1"/>
</dbReference>
<dbReference type="Pfam" id="PF00293">
    <property type="entry name" value="NUDIX"/>
    <property type="match status" value="1"/>
</dbReference>
<protein>
    <submittedName>
        <fullName evidence="4">DNA mismatch repair protein MutT</fullName>
    </submittedName>
</protein>
<evidence type="ECO:0000256" key="1">
    <source>
        <dbReference type="ARBA" id="ARBA00001946"/>
    </source>
</evidence>
<evidence type="ECO:0000256" key="2">
    <source>
        <dbReference type="ARBA" id="ARBA00022801"/>
    </source>
</evidence>
<keyword evidence="5" id="KW-1185">Reference proteome</keyword>
<accession>A0A7R7DRZ9</accession>
<dbReference type="EMBL" id="AP023355">
    <property type="protein sequence ID" value="BCJ36748.1"/>
    <property type="molecule type" value="Genomic_DNA"/>
</dbReference>
<dbReference type="Gene3D" id="6.10.250.1120">
    <property type="match status" value="1"/>
</dbReference>
<dbReference type="PANTHER" id="PTHR43046:SF16">
    <property type="entry name" value="ADP-RIBOSE PYROPHOSPHATASE YJHB-RELATED"/>
    <property type="match status" value="1"/>
</dbReference>
<dbReference type="KEGG" id="atl:Athai_42510"/>
<dbReference type="GO" id="GO:0016787">
    <property type="term" value="F:hydrolase activity"/>
    <property type="evidence" value="ECO:0007669"/>
    <property type="project" value="UniProtKB-KW"/>
</dbReference>
<dbReference type="Pfam" id="PF12535">
    <property type="entry name" value="Nudix_N"/>
    <property type="match status" value="1"/>
</dbReference>
<dbReference type="InterPro" id="IPR000086">
    <property type="entry name" value="NUDIX_hydrolase_dom"/>
</dbReference>
<evidence type="ECO:0000313" key="5">
    <source>
        <dbReference type="Proteomes" id="UP000611640"/>
    </source>
</evidence>
<dbReference type="InterPro" id="IPR015797">
    <property type="entry name" value="NUDIX_hydrolase-like_dom_sf"/>
</dbReference>
<dbReference type="PROSITE" id="PS51462">
    <property type="entry name" value="NUDIX"/>
    <property type="match status" value="1"/>
</dbReference>
<sequence>MAQDVAGRLHEMAIELGAMAQNGLHYSTDKYELDRYRRIQELTAELYGMIARADPEQFHQAIVAETGHATPKLDCRGAVFDEAGRVLLVRERVDGRWTLPGGWIDALDTPRRATEREFAEEAGLRVRAAHLAAIFDGTLHNGHLAHGMWHIYKMFFVCDRLDDAEPRAGLDGETTGVGFFALDDLPELSDRRTNADELALLARHHADRTLQPEVD</sequence>